<dbReference type="EMBL" id="JBHSAT010000004">
    <property type="protein sequence ID" value="MFC3876534.1"/>
    <property type="molecule type" value="Genomic_DNA"/>
</dbReference>
<dbReference type="InterPro" id="IPR032812">
    <property type="entry name" value="SbsA_Ig"/>
</dbReference>
<feature type="domain" description="SbsA Ig-like" evidence="3">
    <location>
        <begin position="37"/>
        <end position="139"/>
    </location>
</feature>
<name>A0ABV8AGG7_9FLAO</name>
<comment type="caution">
    <text evidence="4">The sequence shown here is derived from an EMBL/GenBank/DDBJ whole genome shotgun (WGS) entry which is preliminary data.</text>
</comment>
<dbReference type="Proteomes" id="UP001595812">
    <property type="component" value="Unassembled WGS sequence"/>
</dbReference>
<gene>
    <name evidence="4" type="ORF">ACFOSX_04750</name>
</gene>
<keyword evidence="5" id="KW-1185">Reference proteome</keyword>
<evidence type="ECO:0000256" key="2">
    <source>
        <dbReference type="SAM" id="SignalP"/>
    </source>
</evidence>
<evidence type="ECO:0000313" key="5">
    <source>
        <dbReference type="Proteomes" id="UP001595812"/>
    </source>
</evidence>
<reference evidence="5" key="1">
    <citation type="journal article" date="2019" name="Int. J. Syst. Evol. Microbiol.">
        <title>The Global Catalogue of Microorganisms (GCM) 10K type strain sequencing project: providing services to taxonomists for standard genome sequencing and annotation.</title>
        <authorList>
            <consortium name="The Broad Institute Genomics Platform"/>
            <consortium name="The Broad Institute Genome Sequencing Center for Infectious Disease"/>
            <person name="Wu L."/>
            <person name="Ma J."/>
        </authorList>
    </citation>
    <scope>NUCLEOTIDE SEQUENCE [LARGE SCALE GENOMIC DNA]</scope>
    <source>
        <strain evidence="5">CECT 8979</strain>
    </source>
</reference>
<proteinExistence type="predicted"/>
<evidence type="ECO:0000256" key="1">
    <source>
        <dbReference type="ARBA" id="ARBA00022729"/>
    </source>
</evidence>
<dbReference type="Pfam" id="PF13205">
    <property type="entry name" value="Big_5"/>
    <property type="match status" value="1"/>
</dbReference>
<accession>A0ABV8AGG7</accession>
<evidence type="ECO:0000259" key="3">
    <source>
        <dbReference type="Pfam" id="PF13205"/>
    </source>
</evidence>
<organism evidence="4 5">
    <name type="scientific">Winogradskyella maritima</name>
    <dbReference type="NCBI Taxonomy" id="1517766"/>
    <lineage>
        <taxon>Bacteria</taxon>
        <taxon>Pseudomonadati</taxon>
        <taxon>Bacteroidota</taxon>
        <taxon>Flavobacteriia</taxon>
        <taxon>Flavobacteriales</taxon>
        <taxon>Flavobacteriaceae</taxon>
        <taxon>Winogradskyella</taxon>
    </lineage>
</organism>
<evidence type="ECO:0000313" key="4">
    <source>
        <dbReference type="EMBL" id="MFC3876534.1"/>
    </source>
</evidence>
<dbReference type="PROSITE" id="PS51257">
    <property type="entry name" value="PROKAR_LIPOPROTEIN"/>
    <property type="match status" value="1"/>
</dbReference>
<feature type="signal peptide" evidence="2">
    <location>
        <begin position="1"/>
        <end position="26"/>
    </location>
</feature>
<keyword evidence="1 2" id="KW-0732">Signal</keyword>
<dbReference type="RefSeq" id="WP_386097534.1">
    <property type="nucleotide sequence ID" value="NZ_JBHSAT010000004.1"/>
</dbReference>
<sequence>MKTIMRGPAFRFFCVLSLTLLIVACASRGRPSGGEKDTEPPVIVRSDPENFTTNFNKDEIRIYFNEYIKLKDIRKQLIVSPPMDNDPIISPQGSAGKYISIKITDTLAPNTTYAFNFGQSIVDNNEENPFSYYRYVFSTGPTIDSLSVTGAVLDALERQPETFITVGLYEVDSTFNDSTIYKQKPKYITNTLDSLTTFSIENIKAGTYKLVALKDNNGNYTFEPKTDKIGFVEGYIEVPKDTNYLIKLFKEVPKLKVLRPFQAGEQRVGFPFEGNPEGLKISMLDALPEGTKTRITKDRDKDSLYYWYHPKLELDSTFFKLERGTFVDTLKHKFRPAEKDSLTITMLTPGNLPYQKNMTLAGSTPFDLLDRSKITLIDKDSVAVAFTIEEDSLLNTYQFPIELKEDERYAMSILPGAFEDILGTQNDTLNFNFRTRKKSELGNIRVSLINAKLPLIVQLTDEQGKVLYEKYAETSPVVDFTNIEPKQYQLRVIFDENKNGKYDPGSFLLNTQPERTSYHPVLEDTNVRANFDYNISLTLEN</sequence>
<protein>
    <submittedName>
        <fullName evidence="4">Ig-like domain-containing domain</fullName>
    </submittedName>
</protein>
<feature type="chain" id="PRO_5046477323" evidence="2">
    <location>
        <begin position="27"/>
        <end position="541"/>
    </location>
</feature>